<keyword evidence="2" id="KW-1185">Reference proteome</keyword>
<dbReference type="OrthoDB" id="4716374at2759"/>
<dbReference type="HOGENOM" id="CLU_1225145_0_0_1"/>
<dbReference type="RefSeq" id="XP_007830843.1">
    <property type="nucleotide sequence ID" value="XM_007832652.1"/>
</dbReference>
<dbReference type="EMBL" id="KI912110">
    <property type="protein sequence ID" value="ETS86046.1"/>
    <property type="molecule type" value="Genomic_DNA"/>
</dbReference>
<accession>W3XL99</accession>
<organism evidence="1 2">
    <name type="scientific">Pestalotiopsis fici (strain W106-1 / CGMCC3.15140)</name>
    <dbReference type="NCBI Taxonomy" id="1229662"/>
    <lineage>
        <taxon>Eukaryota</taxon>
        <taxon>Fungi</taxon>
        <taxon>Dikarya</taxon>
        <taxon>Ascomycota</taxon>
        <taxon>Pezizomycotina</taxon>
        <taxon>Sordariomycetes</taxon>
        <taxon>Xylariomycetidae</taxon>
        <taxon>Amphisphaeriales</taxon>
        <taxon>Sporocadaceae</taxon>
        <taxon>Pestalotiopsis</taxon>
    </lineage>
</organism>
<sequence>MSIYPPFALTVEEQSSFHDDLEDLLSSIQTILSRPGPLSVYDWSEALRLVRDAFAFVTDMHDLSSPTADADTRLATLFLYKGDCFRGLGRLREARDAYLAACQVECQGSEDQASQFAAGDRLEDLDEWCGDDLRAKRLGGLWNALHTGLTNPDLSVLGYETELWDPEPPLVIRTAERWARRVENRIPGTFFALKEVAGGSVAVKIQGLRSRKRENIAKVKTVECAS</sequence>
<dbReference type="InParanoid" id="W3XL99"/>
<gene>
    <name evidence="1" type="ORF">PFICI_04071</name>
</gene>
<evidence type="ECO:0000313" key="2">
    <source>
        <dbReference type="Proteomes" id="UP000030651"/>
    </source>
</evidence>
<dbReference type="GeneID" id="19269084"/>
<dbReference type="Proteomes" id="UP000030651">
    <property type="component" value="Unassembled WGS sequence"/>
</dbReference>
<protein>
    <submittedName>
        <fullName evidence="1">Uncharacterized protein</fullName>
    </submittedName>
</protein>
<reference evidence="2" key="1">
    <citation type="journal article" date="2015" name="BMC Genomics">
        <title>Genomic and transcriptomic analysis of the endophytic fungus Pestalotiopsis fici reveals its lifestyle and high potential for synthesis of natural products.</title>
        <authorList>
            <person name="Wang X."/>
            <person name="Zhang X."/>
            <person name="Liu L."/>
            <person name="Xiang M."/>
            <person name="Wang W."/>
            <person name="Sun X."/>
            <person name="Che Y."/>
            <person name="Guo L."/>
            <person name="Liu G."/>
            <person name="Guo L."/>
            <person name="Wang C."/>
            <person name="Yin W.B."/>
            <person name="Stadler M."/>
            <person name="Zhang X."/>
            <person name="Liu X."/>
        </authorList>
    </citation>
    <scope>NUCLEOTIDE SEQUENCE [LARGE SCALE GENOMIC DNA]</scope>
    <source>
        <strain evidence="2">W106-1 / CGMCC3.15140</strain>
    </source>
</reference>
<evidence type="ECO:0000313" key="1">
    <source>
        <dbReference type="EMBL" id="ETS86046.1"/>
    </source>
</evidence>
<dbReference type="KEGG" id="pfy:PFICI_04071"/>
<name>W3XL99_PESFW</name>
<dbReference type="AlphaFoldDB" id="W3XL99"/>
<proteinExistence type="predicted"/>